<evidence type="ECO:0000313" key="7">
    <source>
        <dbReference type="Proteomes" id="UP000236634"/>
    </source>
</evidence>
<dbReference type="Gene3D" id="2.120.10.10">
    <property type="match status" value="1"/>
</dbReference>
<dbReference type="InterPro" id="IPR026856">
    <property type="entry name" value="Sialidase_fam"/>
</dbReference>
<dbReference type="GO" id="GO:0016020">
    <property type="term" value="C:membrane"/>
    <property type="evidence" value="ECO:0007669"/>
    <property type="project" value="TreeGrafter"/>
</dbReference>
<dbReference type="SUPFAM" id="SSF50939">
    <property type="entry name" value="Sialidases"/>
    <property type="match status" value="1"/>
</dbReference>
<feature type="domain" description="Sialidase" evidence="5">
    <location>
        <begin position="218"/>
        <end position="461"/>
    </location>
</feature>
<dbReference type="PANTHER" id="PTHR10628:SF30">
    <property type="entry name" value="EXO-ALPHA-SIALIDASE"/>
    <property type="match status" value="1"/>
</dbReference>
<dbReference type="CDD" id="cd15482">
    <property type="entry name" value="Sialidase_non-viral"/>
    <property type="match status" value="1"/>
</dbReference>
<protein>
    <recommendedName>
        <fullName evidence="3">exo-alpha-sialidase</fullName>
        <ecNumber evidence="3">3.2.1.18</ecNumber>
    </recommendedName>
</protein>
<comment type="catalytic activity">
    <reaction evidence="1">
        <text>Hydrolysis of alpha-(2-&gt;3)-, alpha-(2-&gt;6)-, alpha-(2-&gt;8)- glycosidic linkages of terminal sialic acid residues in oligosaccharides, glycoproteins, glycolipids, colominic acid and synthetic substrates.</text>
        <dbReference type="EC" id="3.2.1.18"/>
    </reaction>
</comment>
<comment type="similarity">
    <text evidence="2">Belongs to the glycosyl hydrolase 33 family.</text>
</comment>
<accession>A0A2K0XG87</accession>
<dbReference type="InterPro" id="IPR036278">
    <property type="entry name" value="Sialidase_sf"/>
</dbReference>
<organism evidence="6 7">
    <name type="scientific">Hoylesella timonensis</name>
    <dbReference type="NCBI Taxonomy" id="386414"/>
    <lineage>
        <taxon>Bacteria</taxon>
        <taxon>Pseudomonadati</taxon>
        <taxon>Bacteroidota</taxon>
        <taxon>Bacteroidia</taxon>
        <taxon>Bacteroidales</taxon>
        <taxon>Prevotellaceae</taxon>
        <taxon>Hoylesella</taxon>
    </lineage>
</organism>
<sequence>MNLKSLRLLWTFALLLALGWSTAHAADKVIRIQNSTGTWTKSNPAKTWAAQWTSNDVDPMLTLTCAANNMAYYDGNEIKLFTGNGSVKFSADYTLAVIPGYEIVSYEFSFSSEKAGQKIVVTPQGATELSSDDPTQWQAVQVTDIHAATATFNVKHATQTAAGFALLKNVLVTVAKAAAPANFHPLYITRPNEHPYRIPALACVKDGKLLAFSDYRPGGSDIGYGEVDIQLRTSTDHGATWTDARTIAEGKGTGSGLDYGFGDAAVVADRESNEVLMMCVAGHVPYQTANYQKGNPLPMVRFLSTDGGETWGNYTDVTAAVYGLFDGSKDGAVKSMFAGSGKLCQSSIVKHGTHYRVYMPVCARDGGNRVLYSDDFGATWKVLGGKDARPAPGGDEPKCEELPDGRVLLSSRANGGRLFNIYTYTNNETGEGSWGEVAKSDANNHGTTAQSNSCNGEIMILPVKRNSDGKQMFLALQSVPFGPNRANVGIYFKALESLNDYFTPKAFASNWTGKKQISQMGSAYSTMVWQKDDKVGFFYEESTYGADYTNVYKALTLEEITDDAFSYDATVKRPTEDANAIQYSDLTKVTQLLGHKGVGFPLADAESRELLAKIYDAPANYTKAQLEQAVQQFLEETNVEKPQNGLLYLVKFVGKDGKTYMVDYADGKLSAKPITEGQAPERSAGFKAHVLAKGKVAFETMDGKFLCYPTQLPAPQDLTGYHVGGVTNQLDEADNGLDLQKATASGKVESTEALDRFGKFYICSKRGNRTDNQQEALGFWTLNTQANVFNNADVPFLNNQLTSLVVVERMVLPLGKQVTTLAEVDPNKAYALYNEHFTTYAVKKEGQTNVWVQGMVGDAGHSLANGDFAQPYNPSSPFGAWQLMKNDQGQWMLYNIGARQYARTPSNQSGTGPCTFVDEALPINVTELSNGGFAFNTGYNAQQFFCAAPQLADSPINVWTSDDSGSRWLLVENPNVQVDVHNSIQQTVAAKANRKTGIYNLKGQRIQTDKLHQLPAGIYIVDGKKVVVK</sequence>
<dbReference type="AlphaFoldDB" id="A0A2K0XG87"/>
<name>A0A2K0XG87_9BACT</name>
<dbReference type="GO" id="GO:0006689">
    <property type="term" value="P:ganglioside catabolic process"/>
    <property type="evidence" value="ECO:0007669"/>
    <property type="project" value="TreeGrafter"/>
</dbReference>
<gene>
    <name evidence="6" type="ORF">BFS16_08915</name>
</gene>
<feature type="signal peptide" evidence="4">
    <location>
        <begin position="1"/>
        <end position="25"/>
    </location>
</feature>
<dbReference type="Proteomes" id="UP000236634">
    <property type="component" value="Unassembled WGS sequence"/>
</dbReference>
<evidence type="ECO:0000256" key="1">
    <source>
        <dbReference type="ARBA" id="ARBA00000427"/>
    </source>
</evidence>
<comment type="caution">
    <text evidence="6">The sequence shown here is derived from an EMBL/GenBank/DDBJ whole genome shotgun (WGS) entry which is preliminary data.</text>
</comment>
<dbReference type="GO" id="GO:0004308">
    <property type="term" value="F:exo-alpha-sialidase activity"/>
    <property type="evidence" value="ECO:0007669"/>
    <property type="project" value="UniProtKB-EC"/>
</dbReference>
<evidence type="ECO:0000313" key="6">
    <source>
        <dbReference type="EMBL" id="PNP93551.1"/>
    </source>
</evidence>
<dbReference type="PANTHER" id="PTHR10628">
    <property type="entry name" value="SIALIDASE"/>
    <property type="match status" value="1"/>
</dbReference>
<evidence type="ECO:0000256" key="4">
    <source>
        <dbReference type="SAM" id="SignalP"/>
    </source>
</evidence>
<reference evidence="6 7" key="1">
    <citation type="submission" date="2017-03" db="EMBL/GenBank/DDBJ databases">
        <authorList>
            <person name="Afonso C.L."/>
            <person name="Miller P.J."/>
            <person name="Scott M.A."/>
            <person name="Spackman E."/>
            <person name="Goraichik I."/>
            <person name="Dimitrov K.M."/>
            <person name="Suarez D.L."/>
            <person name="Swayne D.E."/>
        </authorList>
    </citation>
    <scope>NUCLEOTIDE SEQUENCE [LARGE SCALE GENOMIC DNA]</scope>
    <source>
        <strain evidence="6 7">DNF00076</strain>
    </source>
</reference>
<proteinExistence type="inferred from homology"/>
<dbReference type="EMBL" id="NBAX01000007">
    <property type="protein sequence ID" value="PNP93551.1"/>
    <property type="molecule type" value="Genomic_DNA"/>
</dbReference>
<dbReference type="InterPro" id="IPR011040">
    <property type="entry name" value="Sialidase"/>
</dbReference>
<keyword evidence="4" id="KW-0732">Signal</keyword>
<dbReference type="EC" id="3.2.1.18" evidence="3"/>
<evidence type="ECO:0000259" key="5">
    <source>
        <dbReference type="Pfam" id="PF13088"/>
    </source>
</evidence>
<feature type="chain" id="PRO_5014325103" description="exo-alpha-sialidase" evidence="4">
    <location>
        <begin position="26"/>
        <end position="1029"/>
    </location>
</feature>
<dbReference type="GO" id="GO:0009313">
    <property type="term" value="P:oligosaccharide catabolic process"/>
    <property type="evidence" value="ECO:0007669"/>
    <property type="project" value="TreeGrafter"/>
</dbReference>
<evidence type="ECO:0000256" key="2">
    <source>
        <dbReference type="ARBA" id="ARBA00009348"/>
    </source>
</evidence>
<evidence type="ECO:0000256" key="3">
    <source>
        <dbReference type="ARBA" id="ARBA00012733"/>
    </source>
</evidence>
<dbReference type="GO" id="GO:0005737">
    <property type="term" value="C:cytoplasm"/>
    <property type="evidence" value="ECO:0007669"/>
    <property type="project" value="TreeGrafter"/>
</dbReference>
<dbReference type="RefSeq" id="WP_146026986.1">
    <property type="nucleotide sequence ID" value="NZ_NBAX01000007.1"/>
</dbReference>
<dbReference type="Pfam" id="PF13088">
    <property type="entry name" value="BNR_2"/>
    <property type="match status" value="1"/>
</dbReference>